<keyword evidence="2" id="KW-0521">NADP</keyword>
<comment type="similarity">
    <text evidence="1">Belongs to the short-chain dehydrogenases/reductases (SDR) family.</text>
</comment>
<evidence type="ECO:0000313" key="5">
    <source>
        <dbReference type="Proteomes" id="UP001628179"/>
    </source>
</evidence>
<protein>
    <submittedName>
        <fullName evidence="4">Uncharacterized protein</fullName>
    </submittedName>
</protein>
<dbReference type="PANTHER" id="PTHR24320">
    <property type="entry name" value="RETINOL DEHYDROGENASE"/>
    <property type="match status" value="1"/>
</dbReference>
<dbReference type="Gene3D" id="3.40.50.720">
    <property type="entry name" value="NAD(P)-binding Rossmann-like Domain"/>
    <property type="match status" value="1"/>
</dbReference>
<dbReference type="SUPFAM" id="SSF51735">
    <property type="entry name" value="NAD(P)-binding Rossmann-fold domains"/>
    <property type="match status" value="1"/>
</dbReference>
<evidence type="ECO:0000256" key="1">
    <source>
        <dbReference type="ARBA" id="ARBA00006484"/>
    </source>
</evidence>
<dbReference type="EMBL" id="BAAFSV010000003">
    <property type="protein sequence ID" value="GAB1315497.1"/>
    <property type="molecule type" value="Genomic_DNA"/>
</dbReference>
<gene>
    <name evidence="4" type="ORF">MFIFM68171_05707</name>
</gene>
<dbReference type="PANTHER" id="PTHR24320:SF252">
    <property type="entry name" value="DEHYDROGENASE_REDUCTASE FAMILY PROTEIN, PUTATIVE (AFU_ORTHOLOGUE AFUA_3G08550)-RELATED"/>
    <property type="match status" value="1"/>
</dbReference>
<name>A0ABQ0GCK4_9PEZI</name>
<dbReference type="Pfam" id="PF00106">
    <property type="entry name" value="adh_short"/>
    <property type="match status" value="1"/>
</dbReference>
<reference evidence="4 5" key="1">
    <citation type="submission" date="2024-09" db="EMBL/GenBank/DDBJ databases">
        <title>Itraconazole resistance in Madurella fahalii resulting from another homologue of gene encoding cytochrome P450 14-alpha sterol demethylase (CYP51).</title>
        <authorList>
            <person name="Yoshioka I."/>
            <person name="Fahal A.H."/>
            <person name="Kaneko S."/>
            <person name="Yaguchi T."/>
        </authorList>
    </citation>
    <scope>NUCLEOTIDE SEQUENCE [LARGE SCALE GENOMIC DNA]</scope>
    <source>
        <strain evidence="4 5">IFM 68171</strain>
    </source>
</reference>
<evidence type="ECO:0000256" key="3">
    <source>
        <dbReference type="ARBA" id="ARBA00023002"/>
    </source>
</evidence>
<proteinExistence type="inferred from homology"/>
<dbReference type="Proteomes" id="UP001628179">
    <property type="component" value="Unassembled WGS sequence"/>
</dbReference>
<dbReference type="RefSeq" id="XP_070917228.1">
    <property type="nucleotide sequence ID" value="XM_071061127.1"/>
</dbReference>
<dbReference type="InterPro" id="IPR002347">
    <property type="entry name" value="SDR_fam"/>
</dbReference>
<dbReference type="InterPro" id="IPR036291">
    <property type="entry name" value="NAD(P)-bd_dom_sf"/>
</dbReference>
<dbReference type="GeneID" id="98176450"/>
<evidence type="ECO:0000313" key="4">
    <source>
        <dbReference type="EMBL" id="GAB1315497.1"/>
    </source>
</evidence>
<dbReference type="PRINTS" id="PR00081">
    <property type="entry name" value="GDHRDH"/>
</dbReference>
<comment type="caution">
    <text evidence="4">The sequence shown here is derived from an EMBL/GenBank/DDBJ whole genome shotgun (WGS) entry which is preliminary data.</text>
</comment>
<accession>A0ABQ0GCK4</accession>
<sequence length="361" mass="39605">MGWFDAFFESPVQRLMGRFIPVPLPPAGTFDGQTVLIAGATSGLGLAAAVHFATLGANVIITYRAASRGDAAKRHIEQAAGPSRRGDITCLELDLERYDSCTSFMAKLKSTLPGPAALDVAIISGGIVNSHFEESAQGWEKTIQINTISTTLMGLLLLGWMRGARGQRESPAHLVFLSSREHLDPDFDELLRWSQREDGILRQVCSRDNWPGWLEVEPNYAISKLLLMYTLEEISRLARGPDGDPLVLVNSVCPGMVKTDIGRHIAERSRLHALLTFIVLLVTAKSADSGARICVIAALKPKENHGEFFNYFLTPGQYRRKAATIIGSEKARTLQRLVWKEISDELKAKVPELQAAGLDGL</sequence>
<organism evidence="4 5">
    <name type="scientific">Madurella fahalii</name>
    <dbReference type="NCBI Taxonomy" id="1157608"/>
    <lineage>
        <taxon>Eukaryota</taxon>
        <taxon>Fungi</taxon>
        <taxon>Dikarya</taxon>
        <taxon>Ascomycota</taxon>
        <taxon>Pezizomycotina</taxon>
        <taxon>Sordariomycetes</taxon>
        <taxon>Sordariomycetidae</taxon>
        <taxon>Sordariales</taxon>
        <taxon>Sordariales incertae sedis</taxon>
        <taxon>Madurella</taxon>
    </lineage>
</organism>
<evidence type="ECO:0000256" key="2">
    <source>
        <dbReference type="ARBA" id="ARBA00022857"/>
    </source>
</evidence>
<keyword evidence="3" id="KW-0560">Oxidoreductase</keyword>
<keyword evidence="5" id="KW-1185">Reference proteome</keyword>